<proteinExistence type="evidence at transcript level"/>
<organism evidence="1">
    <name type="scientific">Medicago truncatula</name>
    <name type="common">Barrel medic</name>
    <name type="synonym">Medicago tribuloides</name>
    <dbReference type="NCBI Taxonomy" id="3880"/>
    <lineage>
        <taxon>Eukaryota</taxon>
        <taxon>Viridiplantae</taxon>
        <taxon>Streptophyta</taxon>
        <taxon>Embryophyta</taxon>
        <taxon>Tracheophyta</taxon>
        <taxon>Spermatophyta</taxon>
        <taxon>Magnoliopsida</taxon>
        <taxon>eudicotyledons</taxon>
        <taxon>Gunneridae</taxon>
        <taxon>Pentapetalae</taxon>
        <taxon>rosids</taxon>
        <taxon>fabids</taxon>
        <taxon>Fabales</taxon>
        <taxon>Fabaceae</taxon>
        <taxon>Papilionoideae</taxon>
        <taxon>50 kb inversion clade</taxon>
        <taxon>NPAAA clade</taxon>
        <taxon>Hologalegina</taxon>
        <taxon>IRL clade</taxon>
        <taxon>Trifolieae</taxon>
        <taxon>Medicago</taxon>
    </lineage>
</organism>
<reference evidence="1" key="1">
    <citation type="submission" date="2012-05" db="EMBL/GenBank/DDBJ databases">
        <authorList>
            <person name="Krishnakumar V."/>
            <person name="Cheung F."/>
            <person name="Xiao Y."/>
            <person name="Chan A."/>
            <person name="Moskal W.A."/>
            <person name="Town C.D."/>
        </authorList>
    </citation>
    <scope>NUCLEOTIDE SEQUENCE</scope>
</reference>
<dbReference type="AlphaFoldDB" id="I3ST61"/>
<protein>
    <submittedName>
        <fullName evidence="1">Uncharacterized protein</fullName>
    </submittedName>
</protein>
<name>I3ST61_MEDTR</name>
<evidence type="ECO:0000313" key="1">
    <source>
        <dbReference type="EMBL" id="AFK43453.1"/>
    </source>
</evidence>
<dbReference type="EMBL" id="BT143659">
    <property type="protein sequence ID" value="AFK43453.1"/>
    <property type="molecule type" value="mRNA"/>
</dbReference>
<accession>I3ST61</accession>
<sequence length="84" mass="9278">MDSILTIRISRICGREGGVCSGKTCMRPRVSSILGFPEEKLKREVEKEEDSVCSSSETTLLELHIGTLLNSNMIMFISSTSPQL</sequence>